<organism evidence="5 6">
    <name type="scientific">Agromyces ramosus</name>
    <dbReference type="NCBI Taxonomy" id="33879"/>
    <lineage>
        <taxon>Bacteria</taxon>
        <taxon>Bacillati</taxon>
        <taxon>Actinomycetota</taxon>
        <taxon>Actinomycetes</taxon>
        <taxon>Micrococcales</taxon>
        <taxon>Microbacteriaceae</taxon>
        <taxon>Agromyces</taxon>
    </lineage>
</organism>
<dbReference type="Gene3D" id="1.25.10.10">
    <property type="entry name" value="Leucine-rich Repeat Variant"/>
    <property type="match status" value="1"/>
</dbReference>
<dbReference type="GO" id="GO:1901137">
    <property type="term" value="P:carbohydrate derivative biosynthetic process"/>
    <property type="evidence" value="ECO:0007669"/>
    <property type="project" value="UniProtKB-ARBA"/>
</dbReference>
<proteinExistence type="predicted"/>
<dbReference type="InterPro" id="IPR011989">
    <property type="entry name" value="ARM-like"/>
</dbReference>
<dbReference type="SUPFAM" id="SSF53756">
    <property type="entry name" value="UDP-Glycosyltransferase/glycogen phosphorylase"/>
    <property type="match status" value="1"/>
</dbReference>
<comment type="caution">
    <text evidence="5">The sequence shown here is derived from an EMBL/GenBank/DDBJ whole genome shotgun (WGS) entry which is preliminary data.</text>
</comment>
<dbReference type="OrthoDB" id="2421289at2"/>
<dbReference type="RefSeq" id="WP_130352031.1">
    <property type="nucleotide sequence ID" value="NZ_SGWY01000001.1"/>
</dbReference>
<evidence type="ECO:0000256" key="1">
    <source>
        <dbReference type="ARBA" id="ARBA00021292"/>
    </source>
</evidence>
<evidence type="ECO:0000256" key="3">
    <source>
        <dbReference type="ARBA" id="ARBA00022679"/>
    </source>
</evidence>
<gene>
    <name evidence="5" type="ORF">EV187_1203</name>
</gene>
<dbReference type="InterPro" id="IPR016024">
    <property type="entry name" value="ARM-type_fold"/>
</dbReference>
<sequence length="718" mass="75787">MGVQTALDAVMVAPSIVDAMRLADDLAFEAGRDPGVRTIRVLAQALHGDDELAAIAATHALAQVFDGEAGRTLVGLLSDERAFLREHAAWALGSGLPRADAMGALLGMVVDGGFTGMLAQRTLERWSAATAEQMVVGVEGALLGVAGPEARARLAETLGLVRHSLATAPLLRLATDAGEADVVRIAAMAAIGQRPPDERVVDLLEAAAIGDDLLGDVARLALVDLAAPRPRESTRTQELTIAQLFLHADIDPLLSSAGSGDNGGIATLLVRLGDALVRDGSTGVRRVITLSRGSVLEATADLRAIRAAEHGHVYGRIPLLRDPVPSAAAWPLRVVTRRGIRRILRAAGRVDLLHLRMADVGSLAAADVARELGIPVVFTVAPDPHAVIESLDRSGSLTRGAFGRRDVAEHFWFRSRLVQSLAANAAHTVLFPRPRLEEDMRRLVGIDLTAHAERHTIVPEGVDLATIDRAISDASAHARGGEPGAALRELRELVGSLPVERRGMPLIVSVGRLHRVKGMATLVEAWARDPLAGRANLLVIGGDVDRPSLDEREQLDRIEAIVPVAERAGAGLLLPGHRANDVAARWIAAARFGLPGLSAPGGVYACASIKEEFGIALLEAMATGLFVVAPDGGGPATYIEHGVTGLLTATWDAARLHEALDAAVSAVAAEPGDARADRSRAMVRDRFTIQRMSVALGEVYRGVARDEAAMLDRVDAIR</sequence>
<evidence type="ECO:0000259" key="4">
    <source>
        <dbReference type="Pfam" id="PF13439"/>
    </source>
</evidence>
<dbReference type="Pfam" id="PF13439">
    <property type="entry name" value="Glyco_transf_4"/>
    <property type="match status" value="1"/>
</dbReference>
<reference evidence="5 6" key="1">
    <citation type="submission" date="2019-02" db="EMBL/GenBank/DDBJ databases">
        <title>Genomic Encyclopedia of Type Strains, Phase IV (KMG-IV): sequencing the most valuable type-strain genomes for metagenomic binning, comparative biology and taxonomic classification.</title>
        <authorList>
            <person name="Goeker M."/>
        </authorList>
    </citation>
    <scope>NUCLEOTIDE SEQUENCE [LARGE SCALE GENOMIC DNA]</scope>
    <source>
        <strain evidence="5 6">DSM 43045</strain>
    </source>
</reference>
<dbReference type="PANTHER" id="PTHR45947:SF3">
    <property type="entry name" value="SULFOQUINOVOSYL TRANSFERASE SQD2"/>
    <property type="match status" value="1"/>
</dbReference>
<keyword evidence="2" id="KW-0328">Glycosyltransferase</keyword>
<evidence type="ECO:0000313" key="5">
    <source>
        <dbReference type="EMBL" id="RZS68765.1"/>
    </source>
</evidence>
<dbReference type="InterPro" id="IPR028098">
    <property type="entry name" value="Glyco_trans_4-like_N"/>
</dbReference>
<evidence type="ECO:0000256" key="2">
    <source>
        <dbReference type="ARBA" id="ARBA00022676"/>
    </source>
</evidence>
<dbReference type="Pfam" id="PF13692">
    <property type="entry name" value="Glyco_trans_1_4"/>
    <property type="match status" value="1"/>
</dbReference>
<name>A0A4Q7MKB8_9MICO</name>
<feature type="domain" description="Glycosyltransferase subfamily 4-like N-terminal" evidence="4">
    <location>
        <begin position="263"/>
        <end position="465"/>
    </location>
</feature>
<dbReference type="PANTHER" id="PTHR45947">
    <property type="entry name" value="SULFOQUINOVOSYL TRANSFERASE SQD2"/>
    <property type="match status" value="1"/>
</dbReference>
<keyword evidence="6" id="KW-1185">Reference proteome</keyword>
<dbReference type="AlphaFoldDB" id="A0A4Q7MKB8"/>
<evidence type="ECO:0000313" key="6">
    <source>
        <dbReference type="Proteomes" id="UP000293289"/>
    </source>
</evidence>
<dbReference type="GO" id="GO:0016757">
    <property type="term" value="F:glycosyltransferase activity"/>
    <property type="evidence" value="ECO:0007669"/>
    <property type="project" value="UniProtKB-KW"/>
</dbReference>
<dbReference type="Proteomes" id="UP000293289">
    <property type="component" value="Unassembled WGS sequence"/>
</dbReference>
<dbReference type="InterPro" id="IPR050194">
    <property type="entry name" value="Glycosyltransferase_grp1"/>
</dbReference>
<accession>A0A4Q7MKB8</accession>
<dbReference type="EMBL" id="SGWY01000001">
    <property type="protein sequence ID" value="RZS68765.1"/>
    <property type="molecule type" value="Genomic_DNA"/>
</dbReference>
<protein>
    <recommendedName>
        <fullName evidence="1">D-inositol 3-phosphate glycosyltransferase</fullName>
    </recommendedName>
</protein>
<dbReference type="Gene3D" id="3.40.50.2000">
    <property type="entry name" value="Glycogen Phosphorylase B"/>
    <property type="match status" value="2"/>
</dbReference>
<dbReference type="SUPFAM" id="SSF48371">
    <property type="entry name" value="ARM repeat"/>
    <property type="match status" value="1"/>
</dbReference>
<keyword evidence="3 5" id="KW-0808">Transferase</keyword>